<evidence type="ECO:0000313" key="2">
    <source>
        <dbReference type="EMBL" id="KAK0528245.1"/>
    </source>
</evidence>
<organism evidence="2 3">
    <name type="scientific">Tilletia horrida</name>
    <dbReference type="NCBI Taxonomy" id="155126"/>
    <lineage>
        <taxon>Eukaryota</taxon>
        <taxon>Fungi</taxon>
        <taxon>Dikarya</taxon>
        <taxon>Basidiomycota</taxon>
        <taxon>Ustilaginomycotina</taxon>
        <taxon>Exobasidiomycetes</taxon>
        <taxon>Tilletiales</taxon>
        <taxon>Tilletiaceae</taxon>
        <taxon>Tilletia</taxon>
    </lineage>
</organism>
<accession>A0AAN6GBQ8</accession>
<feature type="region of interest" description="Disordered" evidence="1">
    <location>
        <begin position="74"/>
        <end position="147"/>
    </location>
</feature>
<dbReference type="Gene3D" id="3.40.140.10">
    <property type="entry name" value="Cytidine Deaminase, domain 2"/>
    <property type="match status" value="1"/>
</dbReference>
<feature type="region of interest" description="Disordered" evidence="1">
    <location>
        <begin position="503"/>
        <end position="525"/>
    </location>
</feature>
<feature type="region of interest" description="Disordered" evidence="1">
    <location>
        <begin position="453"/>
        <end position="474"/>
    </location>
</feature>
<reference evidence="2" key="1">
    <citation type="journal article" date="2023" name="PhytoFront">
        <title>Draft Genome Resources of Seven Strains of Tilletia horrida, Causal Agent of Kernel Smut of Rice.</title>
        <authorList>
            <person name="Khanal S."/>
            <person name="Antony Babu S."/>
            <person name="Zhou X.G."/>
        </authorList>
    </citation>
    <scope>NUCLEOTIDE SEQUENCE</scope>
    <source>
        <strain evidence="2">TX3</strain>
    </source>
</reference>
<dbReference type="InterPro" id="IPR016193">
    <property type="entry name" value="Cytidine_deaminase-like"/>
</dbReference>
<feature type="compositionally biased region" description="Gly residues" evidence="1">
    <location>
        <begin position="504"/>
        <end position="517"/>
    </location>
</feature>
<feature type="compositionally biased region" description="Low complexity" evidence="1">
    <location>
        <begin position="74"/>
        <end position="142"/>
    </location>
</feature>
<evidence type="ECO:0000313" key="3">
    <source>
        <dbReference type="Proteomes" id="UP001176521"/>
    </source>
</evidence>
<protein>
    <recommendedName>
        <fullName evidence="4">CMP/dCMP-type deaminase domain-containing protein</fullName>
    </recommendedName>
</protein>
<dbReference type="AlphaFoldDB" id="A0AAN6GBQ8"/>
<proteinExistence type="predicted"/>
<sequence length="525" mass="53382">MCVINSRRSDKLLNAASTEAYRSQMRFRHGAVITKGGKLLAAGHNHVRTRFSGPLASNDAITLPFELGHESSSFAAQHAHHASSSSSASSSSAASASHSSSNTDSSSASSSSPAASASGSTGYNSSSDASSSLHNNNGGSSSTAHSVGQHSFSMHAEMHAISSALRGARPQRHKSHLSVDPQLAALALAASNSSSSSSAASQQQPHRHQHKSKLKTKIKHNGNSIIPPRLHPPRPRGGLNPAADLDSGKKKKNGGGSGGGVKSKKGGSANAAAYAQVPAHYQAGYAAHANGGGAAGGHSGNHHAGFGSTSFAAASHAASAPGAGNGGGFGAPSPRLRGADMYVVRLLQDAESKARARAKRRALTSGTSAANRNGSNGTTGGSGGSVHWTDEEFAGAIAGREPKYADSRPCWRCLKWMEWAGIKRVFWTDENGVWEGAKVVQLLYGPFPNPLPVSSNTSSDADSDTDTGSSSPSARIMPILFPAIHITRYEQAAIVQAARASGAAVGGSGGGTGGGGSQARKKGRG</sequence>
<dbReference type="Proteomes" id="UP001176521">
    <property type="component" value="Unassembled WGS sequence"/>
</dbReference>
<dbReference type="EMBL" id="JAPDMQ010000280">
    <property type="protein sequence ID" value="KAK0528245.1"/>
    <property type="molecule type" value="Genomic_DNA"/>
</dbReference>
<feature type="compositionally biased region" description="Basic residues" evidence="1">
    <location>
        <begin position="205"/>
        <end position="220"/>
    </location>
</feature>
<evidence type="ECO:0008006" key="4">
    <source>
        <dbReference type="Google" id="ProtNLM"/>
    </source>
</evidence>
<feature type="region of interest" description="Disordered" evidence="1">
    <location>
        <begin position="189"/>
        <end position="266"/>
    </location>
</feature>
<dbReference type="SUPFAM" id="SSF53927">
    <property type="entry name" value="Cytidine deaminase-like"/>
    <property type="match status" value="1"/>
</dbReference>
<dbReference type="GO" id="GO:0003824">
    <property type="term" value="F:catalytic activity"/>
    <property type="evidence" value="ECO:0007669"/>
    <property type="project" value="InterPro"/>
</dbReference>
<feature type="region of interest" description="Disordered" evidence="1">
    <location>
        <begin position="355"/>
        <end position="387"/>
    </location>
</feature>
<name>A0AAN6GBQ8_9BASI</name>
<feature type="compositionally biased region" description="Low complexity" evidence="1">
    <location>
        <begin position="189"/>
        <end position="204"/>
    </location>
</feature>
<dbReference type="GO" id="GO:0006139">
    <property type="term" value="P:nucleobase-containing compound metabolic process"/>
    <property type="evidence" value="ECO:0007669"/>
    <property type="project" value="UniProtKB-ARBA"/>
</dbReference>
<evidence type="ECO:0000256" key="1">
    <source>
        <dbReference type="SAM" id="MobiDB-lite"/>
    </source>
</evidence>
<keyword evidence="3" id="KW-1185">Reference proteome</keyword>
<gene>
    <name evidence="2" type="ORF">OC842_004609</name>
</gene>
<feature type="compositionally biased region" description="Low complexity" evidence="1">
    <location>
        <begin position="454"/>
        <end position="473"/>
    </location>
</feature>
<comment type="caution">
    <text evidence="2">The sequence shown here is derived from an EMBL/GenBank/DDBJ whole genome shotgun (WGS) entry which is preliminary data.</text>
</comment>